<dbReference type="PANTHER" id="PTHR12673:SF159">
    <property type="entry name" value="LD03170P"/>
    <property type="match status" value="1"/>
</dbReference>
<organism evidence="3 4">
    <name type="scientific">Tegillarca granosa</name>
    <name type="common">Malaysian cockle</name>
    <name type="synonym">Anadara granosa</name>
    <dbReference type="NCBI Taxonomy" id="220873"/>
    <lineage>
        <taxon>Eukaryota</taxon>
        <taxon>Metazoa</taxon>
        <taxon>Spiralia</taxon>
        <taxon>Lophotrochozoa</taxon>
        <taxon>Mollusca</taxon>
        <taxon>Bivalvia</taxon>
        <taxon>Autobranchia</taxon>
        <taxon>Pteriomorphia</taxon>
        <taxon>Arcoida</taxon>
        <taxon>Arcoidea</taxon>
        <taxon>Arcidae</taxon>
        <taxon>Tegillarca</taxon>
    </lineage>
</organism>
<name>A0ABQ9E728_TEGGR</name>
<dbReference type="PANTHER" id="PTHR12673">
    <property type="entry name" value="FACIOGENITAL DYSPLASIA PROTEIN"/>
    <property type="match status" value="1"/>
</dbReference>
<accession>A0ABQ9E728</accession>
<comment type="caution">
    <text evidence="3">The sequence shown here is derived from an EMBL/GenBank/DDBJ whole genome shotgun (WGS) entry which is preliminary data.</text>
</comment>
<dbReference type="SUPFAM" id="SSF48065">
    <property type="entry name" value="DBL homology domain (DH-domain)"/>
    <property type="match status" value="1"/>
</dbReference>
<dbReference type="EMBL" id="JARBDR010000921">
    <property type="protein sequence ID" value="KAJ8299561.1"/>
    <property type="molecule type" value="Genomic_DNA"/>
</dbReference>
<dbReference type="PROSITE" id="PS50010">
    <property type="entry name" value="DH_2"/>
    <property type="match status" value="1"/>
</dbReference>
<dbReference type="SMART" id="SM00233">
    <property type="entry name" value="PH"/>
    <property type="match status" value="1"/>
</dbReference>
<dbReference type="Pfam" id="PF00169">
    <property type="entry name" value="PH"/>
    <property type="match status" value="1"/>
</dbReference>
<dbReference type="Gene3D" id="1.20.900.10">
    <property type="entry name" value="Dbl homology (DH) domain"/>
    <property type="match status" value="1"/>
</dbReference>
<reference evidence="3 4" key="1">
    <citation type="submission" date="2022-12" db="EMBL/GenBank/DDBJ databases">
        <title>Chromosome-level genome of Tegillarca granosa.</title>
        <authorList>
            <person name="Kim J."/>
        </authorList>
    </citation>
    <scope>NUCLEOTIDE SEQUENCE [LARGE SCALE GENOMIC DNA]</scope>
    <source>
        <strain evidence="3">Teg-2019</strain>
        <tissue evidence="3">Adductor muscle</tissue>
    </source>
</reference>
<dbReference type="Pfam" id="PF00621">
    <property type="entry name" value="RhoGEF"/>
    <property type="match status" value="1"/>
</dbReference>
<evidence type="ECO:0000259" key="2">
    <source>
        <dbReference type="PROSITE" id="PS50010"/>
    </source>
</evidence>
<feature type="domain" description="DH" evidence="2">
    <location>
        <begin position="1"/>
        <end position="124"/>
    </location>
</feature>
<evidence type="ECO:0000259" key="1">
    <source>
        <dbReference type="PROSITE" id="PS50003"/>
    </source>
</evidence>
<feature type="domain" description="PH" evidence="1">
    <location>
        <begin position="154"/>
        <end position="260"/>
    </location>
</feature>
<proteinExistence type="predicted"/>
<dbReference type="InterPro" id="IPR000219">
    <property type="entry name" value="DH_dom"/>
</dbReference>
<dbReference type="InterPro" id="IPR051092">
    <property type="entry name" value="FYVE_RhoGEF_PH"/>
</dbReference>
<dbReference type="InterPro" id="IPR001849">
    <property type="entry name" value="PH_domain"/>
</dbReference>
<dbReference type="InterPro" id="IPR011993">
    <property type="entry name" value="PH-like_dom_sf"/>
</dbReference>
<dbReference type="PROSITE" id="PS50003">
    <property type="entry name" value="PH_DOMAIN"/>
    <property type="match status" value="1"/>
</dbReference>
<keyword evidence="4" id="KW-1185">Reference proteome</keyword>
<evidence type="ECO:0000313" key="3">
    <source>
        <dbReference type="EMBL" id="KAJ8299561.1"/>
    </source>
</evidence>
<evidence type="ECO:0000313" key="4">
    <source>
        <dbReference type="Proteomes" id="UP001217089"/>
    </source>
</evidence>
<dbReference type="Proteomes" id="UP001217089">
    <property type="component" value="Unassembled WGS sequence"/>
</dbReference>
<dbReference type="CDD" id="cd00160">
    <property type="entry name" value="RhoGEF"/>
    <property type="match status" value="1"/>
</dbReference>
<gene>
    <name evidence="3" type="ORF">KUTeg_023621</name>
</gene>
<dbReference type="Gene3D" id="2.30.29.30">
    <property type="entry name" value="Pleckstrin-homology domain (PH domain)/Phosphotyrosine-binding domain (PTB)"/>
    <property type="match status" value="1"/>
</dbReference>
<dbReference type="SMART" id="SM00325">
    <property type="entry name" value="RhoGEF"/>
    <property type="match status" value="1"/>
</dbReference>
<sequence length="260" mass="29857">MEVNQKLLEFMEQTTIGEAFKYLGPFLKLYASYANNHETALSTLQEYMQKSSEFTEFIHTQEDRPDMNGLKINALLITPVQRIPRYKLLLEDLLQSTPEDHHDYQQIKEAATQVSEIATHINDHIRQHDNFQKMLSIQNSFDSSAPKILAPGREFIKEGVLKKVSRRGGKFHDRMFFLFSDMLIYGKPKFLDSGKKSYSCCCVLPLKHCQVEKVFGNLKKGCSDGGGMFSITCKDENLMLISNDKEEVEDWVDTLNTAIK</sequence>
<protein>
    <submittedName>
        <fullName evidence="3">Uncharacterized protein</fullName>
    </submittedName>
</protein>
<dbReference type="InterPro" id="IPR035899">
    <property type="entry name" value="DBL_dom_sf"/>
</dbReference>
<dbReference type="SUPFAM" id="SSF50729">
    <property type="entry name" value="PH domain-like"/>
    <property type="match status" value="1"/>
</dbReference>